<sequence>MPRKPRVPPYCLHKPSGRAIVKVTGRIIYLGRYDSEESHDNYARIVADLLAGRPITRPTPSRGEPEPTPRLTIADLASRYLQHVEGYYRKEGKQTSEVHAIRRALEFLRVNHSELQAAAFGIGDLKVVRQAIVDSGVSRSTVNRYSSRILRAFKWAATEELVPATVHASLAVLPGLKAGRTEAQETAPVESVDVEIVDATLPHLPEVVGDGLPGVGDPALGEGELTRRQGDGLEGAESLVKLRFSERFQVRTYNALERLMREIRRWT</sequence>
<feature type="non-terminal residue" evidence="4">
    <location>
        <position position="267"/>
    </location>
</feature>
<dbReference type="InterPro" id="IPR011010">
    <property type="entry name" value="DNA_brk_join_enz"/>
</dbReference>
<name>A0A9X2F6E6_9BACT</name>
<keyword evidence="2" id="KW-0238">DNA-binding</keyword>
<protein>
    <recommendedName>
        <fullName evidence="3">Core-binding (CB) domain-containing protein</fullName>
    </recommendedName>
</protein>
<dbReference type="GO" id="GO:0015074">
    <property type="term" value="P:DNA integration"/>
    <property type="evidence" value="ECO:0007669"/>
    <property type="project" value="UniProtKB-KW"/>
</dbReference>
<evidence type="ECO:0000259" key="3">
    <source>
        <dbReference type="PROSITE" id="PS51900"/>
    </source>
</evidence>
<comment type="caution">
    <text evidence="4">The sequence shown here is derived from an EMBL/GenBank/DDBJ whole genome shotgun (WGS) entry which is preliminary data.</text>
</comment>
<keyword evidence="5" id="KW-1185">Reference proteome</keyword>
<dbReference type="GO" id="GO:0003677">
    <property type="term" value="F:DNA binding"/>
    <property type="evidence" value="ECO:0007669"/>
    <property type="project" value="UniProtKB-UniRule"/>
</dbReference>
<evidence type="ECO:0000313" key="5">
    <source>
        <dbReference type="Proteomes" id="UP001155241"/>
    </source>
</evidence>
<evidence type="ECO:0000256" key="2">
    <source>
        <dbReference type="PROSITE-ProRule" id="PRU01248"/>
    </source>
</evidence>
<dbReference type="EMBL" id="JAMXLR010000018">
    <property type="protein sequence ID" value="MCO6043127.1"/>
    <property type="molecule type" value="Genomic_DNA"/>
</dbReference>
<dbReference type="InterPro" id="IPR044068">
    <property type="entry name" value="CB"/>
</dbReference>
<accession>A0A9X2F6E6</accession>
<reference evidence="4" key="1">
    <citation type="submission" date="2022-06" db="EMBL/GenBank/DDBJ databases">
        <title>Aeoliella straminimaris, a novel planctomycete from sediments.</title>
        <authorList>
            <person name="Vitorino I.R."/>
            <person name="Lage O.M."/>
        </authorList>
    </citation>
    <scope>NUCLEOTIDE SEQUENCE</scope>
    <source>
        <strain evidence="4">ICT_H6.2</strain>
    </source>
</reference>
<keyword evidence="1" id="KW-0229">DNA integration</keyword>
<gene>
    <name evidence="4" type="ORF">NG895_04350</name>
</gene>
<dbReference type="SUPFAM" id="SSF56349">
    <property type="entry name" value="DNA breaking-rejoining enzymes"/>
    <property type="match status" value="1"/>
</dbReference>
<evidence type="ECO:0000256" key="1">
    <source>
        <dbReference type="ARBA" id="ARBA00022908"/>
    </source>
</evidence>
<feature type="domain" description="Core-binding (CB)" evidence="3">
    <location>
        <begin position="71"/>
        <end position="157"/>
    </location>
</feature>
<evidence type="ECO:0000313" key="4">
    <source>
        <dbReference type="EMBL" id="MCO6043127.1"/>
    </source>
</evidence>
<proteinExistence type="predicted"/>
<dbReference type="AlphaFoldDB" id="A0A9X2F6E6"/>
<dbReference type="Proteomes" id="UP001155241">
    <property type="component" value="Unassembled WGS sequence"/>
</dbReference>
<dbReference type="PROSITE" id="PS51900">
    <property type="entry name" value="CB"/>
    <property type="match status" value="1"/>
</dbReference>
<organism evidence="4 5">
    <name type="scientific">Aeoliella straminimaris</name>
    <dbReference type="NCBI Taxonomy" id="2954799"/>
    <lineage>
        <taxon>Bacteria</taxon>
        <taxon>Pseudomonadati</taxon>
        <taxon>Planctomycetota</taxon>
        <taxon>Planctomycetia</taxon>
        <taxon>Pirellulales</taxon>
        <taxon>Lacipirellulaceae</taxon>
        <taxon>Aeoliella</taxon>
    </lineage>
</organism>